<dbReference type="EMBL" id="CP137640">
    <property type="protein sequence ID" value="WVX80956.1"/>
    <property type="molecule type" value="Genomic_DNA"/>
</dbReference>
<evidence type="ECO:0000256" key="2">
    <source>
        <dbReference type="ARBA" id="ARBA00022801"/>
    </source>
</evidence>
<dbReference type="InterPro" id="IPR000917">
    <property type="entry name" value="Sulfatase_N"/>
</dbReference>
<dbReference type="PANTHER" id="PTHR42693">
    <property type="entry name" value="ARYLSULFATASE FAMILY MEMBER"/>
    <property type="match status" value="1"/>
</dbReference>
<gene>
    <name evidence="4" type="ORF">R4Z09_27690</name>
</gene>
<feature type="domain" description="Sulfatase N-terminal" evidence="3">
    <location>
        <begin position="4"/>
        <end position="360"/>
    </location>
</feature>
<evidence type="ECO:0000313" key="5">
    <source>
        <dbReference type="Proteomes" id="UP001357223"/>
    </source>
</evidence>
<name>A0ABZ2CCU2_9BACI</name>
<accession>A0ABZ2CCU2</accession>
<keyword evidence="5" id="KW-1185">Reference proteome</keyword>
<sequence length="498" mass="57608">MKQPNIVLITCDHLREDFLGCSGHPIAQTPHIDLLSRIGMRFTQAYSPTPICIPSRATIMTGLEAHSHGIKEYKAGFELPVSETLPKQLRDAGYQTKLIGKSHMYPERCHYGFDQMLLCEEGRRFGKAYGENRGYDDYEQWLTDQGYPGLAFAHGISNNEYAMSPWHLPDHLHPTEWIGQQTCREIKHRDWTRPQFIWASFTAPHPPLTPLMRDLYIYDKDEMLEPYIGGWTSDFSAYHDFNLYNYKDNHGKKQKDLAYRAFLALVTQVDRQINRIVGTLLEENLLSNTWIIFTSDHGDSLGDHYLWQKANFLKGACNVPLISIPLIDQEYQQKYLGEEWYPGTVCRAPVGLQDIMPTCLEIGKATCPELDGKSLIPLLKKQQDKVREVLFGEFGADEKRNFMVSDGSWKYIWYEQDGKELLFNIKKDPNELENLSTHEHSMKKMPKERLLQILIGRDDKVVKNGDLRPSNVNRFQTTTEKAKRYINEVLLKHPKGLH</sequence>
<keyword evidence="2" id="KW-0378">Hydrolase</keyword>
<dbReference type="PANTHER" id="PTHR42693:SF53">
    <property type="entry name" value="ENDO-4-O-SULFATASE"/>
    <property type="match status" value="1"/>
</dbReference>
<dbReference type="Gene3D" id="3.40.720.10">
    <property type="entry name" value="Alkaline Phosphatase, subunit A"/>
    <property type="match status" value="1"/>
</dbReference>
<reference evidence="4 5" key="1">
    <citation type="submission" date="2023-10" db="EMBL/GenBank/DDBJ databases">
        <title>Niallia locisalis sp.nov. isolated from a salt pond sample.</title>
        <authorList>
            <person name="Li X.-J."/>
            <person name="Dong L."/>
        </authorList>
    </citation>
    <scope>NUCLEOTIDE SEQUENCE [LARGE SCALE GENOMIC DNA]</scope>
    <source>
        <strain evidence="4 5">DSM 29761</strain>
    </source>
</reference>
<dbReference type="InterPro" id="IPR050738">
    <property type="entry name" value="Sulfatase"/>
</dbReference>
<organism evidence="4 5">
    <name type="scientific">Niallia oryzisoli</name>
    <dbReference type="NCBI Taxonomy" id="1737571"/>
    <lineage>
        <taxon>Bacteria</taxon>
        <taxon>Bacillati</taxon>
        <taxon>Bacillota</taxon>
        <taxon>Bacilli</taxon>
        <taxon>Bacillales</taxon>
        <taxon>Bacillaceae</taxon>
        <taxon>Niallia</taxon>
    </lineage>
</organism>
<dbReference type="Proteomes" id="UP001357223">
    <property type="component" value="Chromosome"/>
</dbReference>
<evidence type="ECO:0000259" key="3">
    <source>
        <dbReference type="Pfam" id="PF00884"/>
    </source>
</evidence>
<dbReference type="Pfam" id="PF00884">
    <property type="entry name" value="Sulfatase"/>
    <property type="match status" value="1"/>
</dbReference>
<comment type="similarity">
    <text evidence="1">Belongs to the sulfatase family.</text>
</comment>
<protein>
    <submittedName>
        <fullName evidence="4">Sulfatase-like hydrolase/transferase</fullName>
    </submittedName>
</protein>
<dbReference type="SUPFAM" id="SSF53649">
    <property type="entry name" value="Alkaline phosphatase-like"/>
    <property type="match status" value="1"/>
</dbReference>
<proteinExistence type="inferred from homology"/>
<evidence type="ECO:0000313" key="4">
    <source>
        <dbReference type="EMBL" id="WVX80956.1"/>
    </source>
</evidence>
<evidence type="ECO:0000256" key="1">
    <source>
        <dbReference type="ARBA" id="ARBA00008779"/>
    </source>
</evidence>
<dbReference type="InterPro" id="IPR017850">
    <property type="entry name" value="Alkaline_phosphatase_core_sf"/>
</dbReference>
<dbReference type="RefSeq" id="WP_338449886.1">
    <property type="nucleotide sequence ID" value="NZ_CP137640.1"/>
</dbReference>